<accession>A0ABR2LRD2</accession>
<keyword evidence="2" id="KW-1185">Reference proteome</keyword>
<dbReference type="Proteomes" id="UP001412067">
    <property type="component" value="Unassembled WGS sequence"/>
</dbReference>
<comment type="caution">
    <text evidence="1">The sequence shown here is derived from an EMBL/GenBank/DDBJ whole genome shotgun (WGS) entry which is preliminary data.</text>
</comment>
<organism evidence="1 2">
    <name type="scientific">Platanthera guangdongensis</name>
    <dbReference type="NCBI Taxonomy" id="2320717"/>
    <lineage>
        <taxon>Eukaryota</taxon>
        <taxon>Viridiplantae</taxon>
        <taxon>Streptophyta</taxon>
        <taxon>Embryophyta</taxon>
        <taxon>Tracheophyta</taxon>
        <taxon>Spermatophyta</taxon>
        <taxon>Magnoliopsida</taxon>
        <taxon>Liliopsida</taxon>
        <taxon>Asparagales</taxon>
        <taxon>Orchidaceae</taxon>
        <taxon>Orchidoideae</taxon>
        <taxon>Orchideae</taxon>
        <taxon>Orchidinae</taxon>
        <taxon>Platanthera</taxon>
    </lineage>
</organism>
<dbReference type="EMBL" id="JBBWWR010000016">
    <property type="protein sequence ID" value="KAK8948030.1"/>
    <property type="molecule type" value="Genomic_DNA"/>
</dbReference>
<evidence type="ECO:0000313" key="1">
    <source>
        <dbReference type="EMBL" id="KAK8948030.1"/>
    </source>
</evidence>
<sequence length="62" mass="7126">MKKVILHVYNVTNTDSEKTNNTILQINRIFKDRIGIGGIFHSAIQVSYFAPFSDFLNVQHQC</sequence>
<name>A0ABR2LRD2_9ASPA</name>
<proteinExistence type="predicted"/>
<reference evidence="1 2" key="1">
    <citation type="journal article" date="2022" name="Nat. Plants">
        <title>Genomes of leafy and leafless Platanthera orchids illuminate the evolution of mycoheterotrophy.</title>
        <authorList>
            <person name="Li M.H."/>
            <person name="Liu K.W."/>
            <person name="Li Z."/>
            <person name="Lu H.C."/>
            <person name="Ye Q.L."/>
            <person name="Zhang D."/>
            <person name="Wang J.Y."/>
            <person name="Li Y.F."/>
            <person name="Zhong Z.M."/>
            <person name="Liu X."/>
            <person name="Yu X."/>
            <person name="Liu D.K."/>
            <person name="Tu X.D."/>
            <person name="Liu B."/>
            <person name="Hao Y."/>
            <person name="Liao X.Y."/>
            <person name="Jiang Y.T."/>
            <person name="Sun W.H."/>
            <person name="Chen J."/>
            <person name="Chen Y.Q."/>
            <person name="Ai Y."/>
            <person name="Zhai J.W."/>
            <person name="Wu S.S."/>
            <person name="Zhou Z."/>
            <person name="Hsiao Y.Y."/>
            <person name="Wu W.L."/>
            <person name="Chen Y.Y."/>
            <person name="Lin Y.F."/>
            <person name="Hsu J.L."/>
            <person name="Li C.Y."/>
            <person name="Wang Z.W."/>
            <person name="Zhao X."/>
            <person name="Zhong W.Y."/>
            <person name="Ma X.K."/>
            <person name="Ma L."/>
            <person name="Huang J."/>
            <person name="Chen G.Z."/>
            <person name="Huang M.Z."/>
            <person name="Huang L."/>
            <person name="Peng D.H."/>
            <person name="Luo Y.B."/>
            <person name="Zou S.Q."/>
            <person name="Chen S.P."/>
            <person name="Lan S."/>
            <person name="Tsai W.C."/>
            <person name="Van de Peer Y."/>
            <person name="Liu Z.J."/>
        </authorList>
    </citation>
    <scope>NUCLEOTIDE SEQUENCE [LARGE SCALE GENOMIC DNA]</scope>
    <source>
        <strain evidence="1">Lor288</strain>
    </source>
</reference>
<gene>
    <name evidence="1" type="ORF">KSP40_PGU018583</name>
</gene>
<protein>
    <submittedName>
        <fullName evidence="1">Uncharacterized protein</fullName>
    </submittedName>
</protein>
<evidence type="ECO:0000313" key="2">
    <source>
        <dbReference type="Proteomes" id="UP001412067"/>
    </source>
</evidence>